<organism evidence="2 3">
    <name type="scientific">Hydnum rufescens UP504</name>
    <dbReference type="NCBI Taxonomy" id="1448309"/>
    <lineage>
        <taxon>Eukaryota</taxon>
        <taxon>Fungi</taxon>
        <taxon>Dikarya</taxon>
        <taxon>Basidiomycota</taxon>
        <taxon>Agaricomycotina</taxon>
        <taxon>Agaricomycetes</taxon>
        <taxon>Cantharellales</taxon>
        <taxon>Hydnaceae</taxon>
        <taxon>Hydnum</taxon>
    </lineage>
</organism>
<feature type="region of interest" description="Disordered" evidence="1">
    <location>
        <begin position="59"/>
        <end position="83"/>
    </location>
</feature>
<feature type="compositionally biased region" description="Low complexity" evidence="1">
    <location>
        <begin position="122"/>
        <end position="142"/>
    </location>
</feature>
<protein>
    <submittedName>
        <fullName evidence="2">Uncharacterized protein</fullName>
    </submittedName>
</protein>
<name>A0A9P6DU58_9AGAM</name>
<comment type="caution">
    <text evidence="2">The sequence shown here is derived from an EMBL/GenBank/DDBJ whole genome shotgun (WGS) entry which is preliminary data.</text>
</comment>
<reference evidence="2" key="1">
    <citation type="journal article" date="2020" name="Nat. Commun.">
        <title>Large-scale genome sequencing of mycorrhizal fungi provides insights into the early evolution of symbiotic traits.</title>
        <authorList>
            <person name="Miyauchi S."/>
            <person name="Kiss E."/>
            <person name="Kuo A."/>
            <person name="Drula E."/>
            <person name="Kohler A."/>
            <person name="Sanchez-Garcia M."/>
            <person name="Morin E."/>
            <person name="Andreopoulos B."/>
            <person name="Barry K.W."/>
            <person name="Bonito G."/>
            <person name="Buee M."/>
            <person name="Carver A."/>
            <person name="Chen C."/>
            <person name="Cichocki N."/>
            <person name="Clum A."/>
            <person name="Culley D."/>
            <person name="Crous P.W."/>
            <person name="Fauchery L."/>
            <person name="Girlanda M."/>
            <person name="Hayes R.D."/>
            <person name="Keri Z."/>
            <person name="LaButti K."/>
            <person name="Lipzen A."/>
            <person name="Lombard V."/>
            <person name="Magnuson J."/>
            <person name="Maillard F."/>
            <person name="Murat C."/>
            <person name="Nolan M."/>
            <person name="Ohm R.A."/>
            <person name="Pangilinan J."/>
            <person name="Pereira M.F."/>
            <person name="Perotto S."/>
            <person name="Peter M."/>
            <person name="Pfister S."/>
            <person name="Riley R."/>
            <person name="Sitrit Y."/>
            <person name="Stielow J.B."/>
            <person name="Szollosi G."/>
            <person name="Zifcakova L."/>
            <person name="Stursova M."/>
            <person name="Spatafora J.W."/>
            <person name="Tedersoo L."/>
            <person name="Vaario L.M."/>
            <person name="Yamada A."/>
            <person name="Yan M."/>
            <person name="Wang P."/>
            <person name="Xu J."/>
            <person name="Bruns T."/>
            <person name="Baldrian P."/>
            <person name="Vilgalys R."/>
            <person name="Dunand C."/>
            <person name="Henrissat B."/>
            <person name="Grigoriev I.V."/>
            <person name="Hibbett D."/>
            <person name="Nagy L.G."/>
            <person name="Martin F.M."/>
        </authorList>
    </citation>
    <scope>NUCLEOTIDE SEQUENCE</scope>
    <source>
        <strain evidence="2">UP504</strain>
    </source>
</reference>
<feature type="region of interest" description="Disordered" evidence="1">
    <location>
        <begin position="121"/>
        <end position="148"/>
    </location>
</feature>
<accession>A0A9P6DU58</accession>
<evidence type="ECO:0000313" key="3">
    <source>
        <dbReference type="Proteomes" id="UP000886523"/>
    </source>
</evidence>
<evidence type="ECO:0000256" key="1">
    <source>
        <dbReference type="SAM" id="MobiDB-lite"/>
    </source>
</evidence>
<sequence length="197" mass="21439">MSLPWPSNWEIITISMINAAPKTSPLTFQGVVPHLLEESACITGSGTPGDSSALIAKQTTDNWNRGSRTQGKKSKPADNKRRPTCNYCLKPGHAVNECHLQCQAQEATTAQDEAVKRIGKESTTAQAAKATTSKTCTSSPSTIFDSESNDTATANLIHLPNMDPPRNQWKIPESDSEEVYIHHTCKDSHASQPQHTN</sequence>
<proteinExistence type="predicted"/>
<keyword evidence="3" id="KW-1185">Reference proteome</keyword>
<dbReference type="Proteomes" id="UP000886523">
    <property type="component" value="Unassembled WGS sequence"/>
</dbReference>
<evidence type="ECO:0000313" key="2">
    <source>
        <dbReference type="EMBL" id="KAF9511299.1"/>
    </source>
</evidence>
<gene>
    <name evidence="2" type="ORF">BS47DRAFT_1395208</name>
</gene>
<dbReference type="EMBL" id="MU129002">
    <property type="protein sequence ID" value="KAF9511299.1"/>
    <property type="molecule type" value="Genomic_DNA"/>
</dbReference>
<feature type="compositionally biased region" description="Polar residues" evidence="1">
    <location>
        <begin position="59"/>
        <end position="69"/>
    </location>
</feature>
<dbReference type="AlphaFoldDB" id="A0A9P6DU58"/>